<dbReference type="KEGG" id="amyt:AMYT_1642"/>
<keyword evidence="1" id="KW-0812">Transmembrane</keyword>
<evidence type="ECO:0000256" key="1">
    <source>
        <dbReference type="SAM" id="Phobius"/>
    </source>
</evidence>
<feature type="transmembrane region" description="Helical" evidence="1">
    <location>
        <begin position="111"/>
        <end position="132"/>
    </location>
</feature>
<accession>A0AAX2AG88</accession>
<reference evidence="2 3" key="1">
    <citation type="submission" date="2017-09" db="EMBL/GenBank/DDBJ databases">
        <title>Genomics of the genus Arcobacter.</title>
        <authorList>
            <person name="Perez-Cataluna A."/>
            <person name="Figueras M.J."/>
            <person name="Salas-Masso N."/>
        </authorList>
    </citation>
    <scope>NUCLEOTIDE SEQUENCE [LARGE SCALE GENOMIC DNA]</scope>
    <source>
        <strain evidence="2 3">CECT 7386</strain>
    </source>
</reference>
<feature type="transmembrane region" description="Helical" evidence="1">
    <location>
        <begin position="138"/>
        <end position="161"/>
    </location>
</feature>
<dbReference type="EMBL" id="NXID01000033">
    <property type="protein sequence ID" value="RXK15216.1"/>
    <property type="molecule type" value="Genomic_DNA"/>
</dbReference>
<organism evidence="2 3">
    <name type="scientific">Malaciobacter mytili LMG 24559</name>
    <dbReference type="NCBI Taxonomy" id="1032238"/>
    <lineage>
        <taxon>Bacteria</taxon>
        <taxon>Pseudomonadati</taxon>
        <taxon>Campylobacterota</taxon>
        <taxon>Epsilonproteobacteria</taxon>
        <taxon>Campylobacterales</taxon>
        <taxon>Arcobacteraceae</taxon>
        <taxon>Malaciobacter</taxon>
    </lineage>
</organism>
<keyword evidence="1" id="KW-1133">Transmembrane helix</keyword>
<feature type="transmembrane region" description="Helical" evidence="1">
    <location>
        <begin position="206"/>
        <end position="227"/>
    </location>
</feature>
<dbReference type="RefSeq" id="WP_114842064.1">
    <property type="nucleotide sequence ID" value="NZ_CP031219.1"/>
</dbReference>
<keyword evidence="1" id="KW-0472">Membrane</keyword>
<gene>
    <name evidence="2" type="ORF">CP985_09580</name>
</gene>
<evidence type="ECO:0000313" key="3">
    <source>
        <dbReference type="Proteomes" id="UP000290092"/>
    </source>
</evidence>
<comment type="caution">
    <text evidence="2">The sequence shown here is derived from an EMBL/GenBank/DDBJ whole genome shotgun (WGS) entry which is preliminary data.</text>
</comment>
<dbReference type="InterPro" id="IPR059133">
    <property type="entry name" value="TsoY-like"/>
</dbReference>
<feature type="transmembrane region" description="Helical" evidence="1">
    <location>
        <begin position="248"/>
        <end position="270"/>
    </location>
</feature>
<name>A0AAX2AG88_9BACT</name>
<dbReference type="AlphaFoldDB" id="A0AAX2AG88"/>
<feature type="transmembrane region" description="Helical" evidence="1">
    <location>
        <begin position="182"/>
        <end position="200"/>
    </location>
</feature>
<sequence length="386" mass="44183">MKLREKFTPMCFLASLGAGGLSVSFFMYLMFLVPHKETPMPIFEQIFPKILEGSWLSFVISFSLVFIIAFAFLHFKFLIWNTKQFLEFRKTEKFKELINSNNEVSLMTIPLTYAMTINVCFVLGAVFVPNLWSIVEYMFPFALIGFMVAGYFALKIFINYFTRILVSGHFDFTKNNNLSQMISIFAFSMVAVGFAAPGAMSHNLTINAIGIFGSLFFTSIAVLLLIIKLTMGFKNMFEQGISIEASPSLWIIIPILTLLGITMVRISFGLDHHFNSPLTKSSLFTLTSVIVALQIIFGLLGYKVMKHIGYFEKYIESEDRSPVSFALICPGVAFFVFGMFFINFGLTFNQVVDKYSLAYFLLMVPFIFIQYRTIVYFFKLKRKFNF</sequence>
<evidence type="ECO:0000313" key="2">
    <source>
        <dbReference type="EMBL" id="RXK15216.1"/>
    </source>
</evidence>
<protein>
    <submittedName>
        <fullName evidence="2">Uncharacterized protein</fullName>
    </submittedName>
</protein>
<feature type="transmembrane region" description="Helical" evidence="1">
    <location>
        <begin position="282"/>
        <end position="302"/>
    </location>
</feature>
<dbReference type="Proteomes" id="UP000290092">
    <property type="component" value="Unassembled WGS sequence"/>
</dbReference>
<feature type="transmembrane region" description="Helical" evidence="1">
    <location>
        <begin position="12"/>
        <end position="33"/>
    </location>
</feature>
<feature type="transmembrane region" description="Helical" evidence="1">
    <location>
        <begin position="53"/>
        <end position="75"/>
    </location>
</feature>
<feature type="transmembrane region" description="Helical" evidence="1">
    <location>
        <begin position="323"/>
        <end position="346"/>
    </location>
</feature>
<proteinExistence type="predicted"/>
<feature type="transmembrane region" description="Helical" evidence="1">
    <location>
        <begin position="358"/>
        <end position="378"/>
    </location>
</feature>
<dbReference type="NCBIfam" id="NF047644">
    <property type="entry name" value="TsoY_fam"/>
    <property type="match status" value="1"/>
</dbReference>
<keyword evidence="3" id="KW-1185">Reference proteome</keyword>